<dbReference type="EMBL" id="KL584703">
    <property type="protein sequence ID" value="KEQ76401.1"/>
    <property type="molecule type" value="Genomic_DNA"/>
</dbReference>
<organism evidence="1 2">
    <name type="scientific">Aureobasidium namibiae CBS 147.97</name>
    <dbReference type="NCBI Taxonomy" id="1043004"/>
    <lineage>
        <taxon>Eukaryota</taxon>
        <taxon>Fungi</taxon>
        <taxon>Dikarya</taxon>
        <taxon>Ascomycota</taxon>
        <taxon>Pezizomycotina</taxon>
        <taxon>Dothideomycetes</taxon>
        <taxon>Dothideomycetidae</taxon>
        <taxon>Dothideales</taxon>
        <taxon>Saccotheciaceae</taxon>
        <taxon>Aureobasidium</taxon>
    </lineage>
</organism>
<dbReference type="Proteomes" id="UP000027730">
    <property type="component" value="Unassembled WGS sequence"/>
</dbReference>
<dbReference type="HOGENOM" id="CLU_059750_0_0_1"/>
<dbReference type="OrthoDB" id="3925559at2759"/>
<accession>A0A074XP89</accession>
<name>A0A074XP89_9PEZI</name>
<keyword evidence="2" id="KW-1185">Reference proteome</keyword>
<gene>
    <name evidence="1" type="ORF">M436DRAFT_69417</name>
</gene>
<evidence type="ECO:0000313" key="2">
    <source>
        <dbReference type="Proteomes" id="UP000027730"/>
    </source>
</evidence>
<evidence type="ECO:0000313" key="1">
    <source>
        <dbReference type="EMBL" id="KEQ76401.1"/>
    </source>
</evidence>
<protein>
    <submittedName>
        <fullName evidence="1">Uncharacterized protein</fullName>
    </submittedName>
</protein>
<dbReference type="RefSeq" id="XP_013431127.1">
    <property type="nucleotide sequence ID" value="XM_013575673.1"/>
</dbReference>
<sequence length="318" mass="35655">MPTPKAEISASSSIHDLARSLSSAAFYASDYPIRTTPLVITFWNAHGDKAELEKLGFEFDNLIWRSFDIQPMTKYMRPYGKVASKGYNGQYKLVEASEEFGLSMTSQMELLTCYSNGEQRTDRHPVQHCAVEDAVSTLILTGLLMEDLAKLHLLSSIQTGNPPETVWPPDGLNVRLISIDTESCCLPGDMDRPRGYKYPTFMSELGIAFIDTNTIRAHPAGWQDYITTAHAIIAEHWDHHPHRRCQENMGIDDRLPFYPRFNACSGPSGSSQELRTFTINGECFTACMSPDTEIISRDSCLQWLLGKIHQAVPQSTAQ</sequence>
<reference evidence="1 2" key="1">
    <citation type="journal article" date="2014" name="BMC Genomics">
        <title>Genome sequencing of four Aureobasidium pullulans varieties: biotechnological potential, stress tolerance, and description of new species.</title>
        <authorList>
            <person name="Gostin Ar C."/>
            <person name="Ohm R.A."/>
            <person name="Kogej T."/>
            <person name="Sonjak S."/>
            <person name="Turk M."/>
            <person name="Zajc J."/>
            <person name="Zalar P."/>
            <person name="Grube M."/>
            <person name="Sun H."/>
            <person name="Han J."/>
            <person name="Sharma A."/>
            <person name="Chiniquy J."/>
            <person name="Ngan C.Y."/>
            <person name="Lipzen A."/>
            <person name="Barry K."/>
            <person name="Grigoriev I.V."/>
            <person name="Gunde-Cimerman N."/>
        </authorList>
    </citation>
    <scope>NUCLEOTIDE SEQUENCE [LARGE SCALE GENOMIC DNA]</scope>
    <source>
        <strain evidence="1 2">CBS 147.97</strain>
    </source>
</reference>
<dbReference type="GeneID" id="25414585"/>
<proteinExistence type="predicted"/>
<dbReference type="AlphaFoldDB" id="A0A074XP89"/>